<dbReference type="InterPro" id="IPR002000">
    <property type="entry name" value="Lysosome-assoc_membr_glycop"/>
</dbReference>
<feature type="chain" id="PRO_5027709346" evidence="11">
    <location>
        <begin position="19"/>
        <end position="348"/>
    </location>
</feature>
<dbReference type="Pfam" id="PF21222">
    <property type="entry name" value="Lamp2_2nd"/>
    <property type="match status" value="1"/>
</dbReference>
<dbReference type="PRINTS" id="PR00336">
    <property type="entry name" value="LYSASSOCTDMP"/>
</dbReference>
<dbReference type="PANTHER" id="PTHR11506">
    <property type="entry name" value="LYSOSOME-ASSOCIATED MEMBRANE GLYCOPROTEIN"/>
    <property type="match status" value="1"/>
</dbReference>
<evidence type="ECO:0000256" key="3">
    <source>
        <dbReference type="ARBA" id="ARBA00022729"/>
    </source>
</evidence>
<dbReference type="RefSeq" id="XP_030042762.1">
    <property type="nucleotide sequence ID" value="XM_030186902.1"/>
</dbReference>
<dbReference type="AlphaFoldDB" id="A0A6P7WHK2"/>
<keyword evidence="5 10" id="KW-1133">Transmembrane helix</keyword>
<evidence type="ECO:0000256" key="11">
    <source>
        <dbReference type="SAM" id="SignalP"/>
    </source>
</evidence>
<evidence type="ECO:0000313" key="15">
    <source>
        <dbReference type="RefSeq" id="XP_030042762.1"/>
    </source>
</evidence>
<comment type="caution">
    <text evidence="8">Lacks conserved residue(s) required for the propagation of feature annotation.</text>
</comment>
<dbReference type="GO" id="GO:0072594">
    <property type="term" value="P:establishment of protein localization to organelle"/>
    <property type="evidence" value="ECO:0007669"/>
    <property type="project" value="TreeGrafter"/>
</dbReference>
<keyword evidence="8" id="KW-0458">Lysosome</keyword>
<dbReference type="FunCoup" id="A0A6P7WHK2">
    <property type="interactions" value="234"/>
</dbReference>
<dbReference type="InterPro" id="IPR048528">
    <property type="entry name" value="Lamp2-like_luminal"/>
</dbReference>
<evidence type="ECO:0000256" key="7">
    <source>
        <dbReference type="ARBA" id="ARBA00023180"/>
    </source>
</evidence>
<keyword evidence="4" id="KW-0967">Endosome</keyword>
<proteinExistence type="inferred from homology"/>
<feature type="domain" description="Lysosome-associated membrane glycoprotein 2-like transmembrane" evidence="13">
    <location>
        <begin position="315"/>
        <end position="346"/>
    </location>
</feature>
<dbReference type="GeneID" id="115457481"/>
<evidence type="ECO:0000259" key="12">
    <source>
        <dbReference type="Pfam" id="PF01299"/>
    </source>
</evidence>
<keyword evidence="3 11" id="KW-0732">Signal</keyword>
<evidence type="ECO:0000256" key="8">
    <source>
        <dbReference type="PROSITE-ProRule" id="PRU00740"/>
    </source>
</evidence>
<dbReference type="Gene3D" id="2.40.160.110">
    <property type="match status" value="1"/>
</dbReference>
<protein>
    <submittedName>
        <fullName evidence="15">Macrosialin isoform X1</fullName>
    </submittedName>
</protein>
<evidence type="ECO:0000256" key="10">
    <source>
        <dbReference type="SAM" id="Phobius"/>
    </source>
</evidence>
<feature type="compositionally biased region" description="Low complexity" evidence="9">
    <location>
        <begin position="45"/>
        <end position="147"/>
    </location>
</feature>
<dbReference type="Pfam" id="PF01299">
    <property type="entry name" value="Lamp2-like_luminal"/>
    <property type="match status" value="1"/>
</dbReference>
<evidence type="ECO:0000259" key="13">
    <source>
        <dbReference type="Pfam" id="PF21222"/>
    </source>
</evidence>
<evidence type="ECO:0000256" key="2">
    <source>
        <dbReference type="ARBA" id="ARBA00022692"/>
    </source>
</evidence>
<dbReference type="GO" id="GO:0031902">
    <property type="term" value="C:late endosome membrane"/>
    <property type="evidence" value="ECO:0007669"/>
    <property type="project" value="TreeGrafter"/>
</dbReference>
<gene>
    <name evidence="15" type="primary">CD68</name>
</gene>
<evidence type="ECO:0000256" key="9">
    <source>
        <dbReference type="SAM" id="MobiDB-lite"/>
    </source>
</evidence>
<dbReference type="GO" id="GO:0005765">
    <property type="term" value="C:lysosomal membrane"/>
    <property type="evidence" value="ECO:0007669"/>
    <property type="project" value="UniProtKB-SubCell"/>
</dbReference>
<sequence length="348" mass="37454">MKTFLLLWILSQTGLSSAQMDQQCCPGKKSATLVPAFTLTPTTSTLITNHTTAPPTNHTTATPTNHTTASPTNHTTASPTNHTTATPTNHTTASPTNHTTATPTNHTTASPTNHTTASPTNHTTATPTNHTTATPTNHTTAFPTTNPSAVGDYSVSIGSDTCLRVVMGITLHVQYNTINQQWGTFPVPVPPLTSASGNCTNQTATLQLSFPEGYLRFTFQKNTTRKVFYLSRIQVSLDHSFSETPTDTHIYAENSSLQEYETSLGRSYKCKDTKIYVSESVILEATQEQVQAFGLNGGQFSEANQCAADTVNLAVPIAIIVILIALIAIVIIAYLVSRKRTHSGYQTL</sequence>
<dbReference type="PANTHER" id="PTHR11506:SF2">
    <property type="entry name" value="MACROSIALIN"/>
    <property type="match status" value="1"/>
</dbReference>
<evidence type="ECO:0000256" key="1">
    <source>
        <dbReference type="ARBA" id="ARBA00004530"/>
    </source>
</evidence>
<feature type="domain" description="Lysosome-associated membrane glycoprotein 2-like luminal" evidence="12">
    <location>
        <begin position="149"/>
        <end position="295"/>
    </location>
</feature>
<name>A0A6P7WHK2_9AMPH</name>
<dbReference type="OrthoDB" id="9428839at2759"/>
<accession>A0A6P7WHK2</accession>
<dbReference type="Proteomes" id="UP000515156">
    <property type="component" value="Chromosome 14"/>
</dbReference>
<evidence type="ECO:0000256" key="6">
    <source>
        <dbReference type="ARBA" id="ARBA00023136"/>
    </source>
</evidence>
<feature type="signal peptide" evidence="11">
    <location>
        <begin position="1"/>
        <end position="18"/>
    </location>
</feature>
<evidence type="ECO:0000313" key="14">
    <source>
        <dbReference type="Proteomes" id="UP000515156"/>
    </source>
</evidence>
<dbReference type="InParanoid" id="A0A6P7WHK2"/>
<evidence type="ECO:0000256" key="4">
    <source>
        <dbReference type="ARBA" id="ARBA00022753"/>
    </source>
</evidence>
<organism evidence="14 15">
    <name type="scientific">Microcaecilia unicolor</name>
    <dbReference type="NCBI Taxonomy" id="1415580"/>
    <lineage>
        <taxon>Eukaryota</taxon>
        <taxon>Metazoa</taxon>
        <taxon>Chordata</taxon>
        <taxon>Craniata</taxon>
        <taxon>Vertebrata</taxon>
        <taxon>Euteleostomi</taxon>
        <taxon>Amphibia</taxon>
        <taxon>Gymnophiona</taxon>
        <taxon>Siphonopidae</taxon>
        <taxon>Microcaecilia</taxon>
    </lineage>
</organism>
<comment type="similarity">
    <text evidence="8">Belongs to the LAMP family.</text>
</comment>
<feature type="region of interest" description="Disordered" evidence="9">
    <location>
        <begin position="45"/>
        <end position="149"/>
    </location>
</feature>
<dbReference type="CTD" id="968"/>
<dbReference type="GO" id="GO:0005886">
    <property type="term" value="C:plasma membrane"/>
    <property type="evidence" value="ECO:0007669"/>
    <property type="project" value="TreeGrafter"/>
</dbReference>
<dbReference type="KEGG" id="muo:115457481"/>
<dbReference type="PROSITE" id="PS51407">
    <property type="entry name" value="LAMP_3"/>
    <property type="match status" value="1"/>
</dbReference>
<dbReference type="InterPro" id="IPR048524">
    <property type="entry name" value="Lamp2-like_TM"/>
</dbReference>
<keyword evidence="7" id="KW-0325">Glycoprotein</keyword>
<feature type="transmembrane region" description="Helical" evidence="10">
    <location>
        <begin position="313"/>
        <end position="336"/>
    </location>
</feature>
<comment type="subcellular location">
    <subcellularLocation>
        <location evidence="1">Endosome membrane</location>
        <topology evidence="1">Single-pass type I membrane protein</topology>
    </subcellularLocation>
    <subcellularLocation>
        <location evidence="8">Lysosome membrane</location>
        <topology evidence="8">Single-pass type I membrane protein</topology>
    </subcellularLocation>
</comment>
<keyword evidence="2 8" id="KW-0812">Transmembrane</keyword>
<evidence type="ECO:0000256" key="5">
    <source>
        <dbReference type="ARBA" id="ARBA00022989"/>
    </source>
</evidence>
<reference evidence="15" key="1">
    <citation type="submission" date="2025-08" db="UniProtKB">
        <authorList>
            <consortium name="RefSeq"/>
        </authorList>
    </citation>
    <scope>IDENTIFICATION</scope>
</reference>
<keyword evidence="14" id="KW-1185">Reference proteome</keyword>
<keyword evidence="6 8" id="KW-0472">Membrane</keyword>